<accession>A0AA37SUL7</accession>
<evidence type="ECO:0000256" key="1">
    <source>
        <dbReference type="ARBA" id="ARBA00022516"/>
    </source>
</evidence>
<evidence type="ECO:0000256" key="2">
    <source>
        <dbReference type="ARBA" id="ARBA00022556"/>
    </source>
</evidence>
<dbReference type="CDD" id="cd03352">
    <property type="entry name" value="LbH_LpxD"/>
    <property type="match status" value="1"/>
</dbReference>
<name>A0AA37SUL7_9BACT</name>
<dbReference type="Pfam" id="PF04613">
    <property type="entry name" value="LpxD"/>
    <property type="match status" value="1"/>
</dbReference>
<keyword evidence="4 7" id="KW-0677">Repeat</keyword>
<dbReference type="PANTHER" id="PTHR43378">
    <property type="entry name" value="UDP-3-O-ACYLGLUCOSAMINE N-ACYLTRANSFERASE"/>
    <property type="match status" value="1"/>
</dbReference>
<proteinExistence type="inferred from homology"/>
<dbReference type="InterPro" id="IPR011004">
    <property type="entry name" value="Trimer_LpxA-like_sf"/>
</dbReference>
<dbReference type="InterPro" id="IPR001451">
    <property type="entry name" value="Hexapep"/>
</dbReference>
<dbReference type="AlphaFoldDB" id="A0AA37SUL7"/>
<dbReference type="GO" id="GO:0016020">
    <property type="term" value="C:membrane"/>
    <property type="evidence" value="ECO:0007669"/>
    <property type="project" value="GOC"/>
</dbReference>
<comment type="caution">
    <text evidence="9">The sequence shown here is derived from an EMBL/GenBank/DDBJ whole genome shotgun (WGS) entry which is preliminary data.</text>
</comment>
<gene>
    <name evidence="7 9" type="primary">lpxD</name>
    <name evidence="9" type="ORF">GCM10007940_39910</name>
</gene>
<evidence type="ECO:0000256" key="3">
    <source>
        <dbReference type="ARBA" id="ARBA00022679"/>
    </source>
</evidence>
<dbReference type="Gene3D" id="3.40.1390.10">
    <property type="entry name" value="MurE/MurF, N-terminal domain"/>
    <property type="match status" value="1"/>
</dbReference>
<dbReference type="PANTHER" id="PTHR43378:SF2">
    <property type="entry name" value="UDP-3-O-ACYLGLUCOSAMINE N-ACYLTRANSFERASE 1, MITOCHONDRIAL-RELATED"/>
    <property type="match status" value="1"/>
</dbReference>
<dbReference type="SUPFAM" id="SSF51161">
    <property type="entry name" value="Trimeric LpxA-like enzymes"/>
    <property type="match status" value="1"/>
</dbReference>
<reference evidence="9" key="2">
    <citation type="submission" date="2023-01" db="EMBL/GenBank/DDBJ databases">
        <title>Draft genome sequence of Portibacter lacus strain NBRC 108769.</title>
        <authorList>
            <person name="Sun Q."/>
            <person name="Mori K."/>
        </authorList>
    </citation>
    <scope>NUCLEOTIDE SEQUENCE</scope>
    <source>
        <strain evidence="9">NBRC 108769</strain>
    </source>
</reference>
<dbReference type="InterPro" id="IPR020573">
    <property type="entry name" value="UDP_GlcNAc_AcTrfase_non-rep"/>
</dbReference>
<comment type="function">
    <text evidence="7">Catalyzes the N-acylation of UDP-3-O-acylglucosamine using 3-hydroxyacyl-ACP as the acyl donor. Is involved in the biosynthesis of lipid A, a phosphorylated glycolipid that anchors the lipopolysaccharide to the outer membrane of the cell.</text>
</comment>
<keyword evidence="10" id="KW-1185">Reference proteome</keyword>
<keyword evidence="2 7" id="KW-0441">Lipid A biosynthesis</keyword>
<dbReference type="NCBIfam" id="NF002060">
    <property type="entry name" value="PRK00892.1"/>
    <property type="match status" value="1"/>
</dbReference>
<feature type="domain" description="UDP-3-O-[3-hydroxymyristoyl] glucosamine N-acyltransferase non-repeat region" evidence="8">
    <location>
        <begin position="21"/>
        <end position="88"/>
    </location>
</feature>
<sequence length="346" mass="37044">MKITTKDICDIVQGELVGDPDLIIKGPSKIEDGKKGTISFLANPKYNTFAYSTQASALLVSKDFTPTKQLKPTLIKVENVYSSLSKLLSSFNHVFDNEGIAETAVIKDNCNIASTTSIGEYSVISKNVSIGEESFIADQVFIGESVKIGKNAIIYPGVKIYHGCEIGDNVIIHSNAIIGSDGFGFVPNAAGQYEKIPQVGNVLIEDDVEIGANTTIDRATMGSTKLCKGVKLDNLIQIAHNVVVGENTVIAAQTGIAGSTKVGKNCQIGGQTGIAGHLVIPDGMKIQGQSGITSSNYHEGQQVYGTPAINYRDYLKSYAHFKSLPDLAEEIRALKEEIKALKSSKR</sequence>
<evidence type="ECO:0000256" key="7">
    <source>
        <dbReference type="HAMAP-Rule" id="MF_00523"/>
    </source>
</evidence>
<dbReference type="PROSITE" id="PS00101">
    <property type="entry name" value="HEXAPEP_TRANSFERASES"/>
    <property type="match status" value="1"/>
</dbReference>
<evidence type="ECO:0000313" key="10">
    <source>
        <dbReference type="Proteomes" id="UP001156666"/>
    </source>
</evidence>
<dbReference type="InterPro" id="IPR007691">
    <property type="entry name" value="LpxD"/>
</dbReference>
<evidence type="ECO:0000256" key="6">
    <source>
        <dbReference type="ARBA" id="ARBA00023315"/>
    </source>
</evidence>
<keyword evidence="1 7" id="KW-0444">Lipid biosynthesis</keyword>
<dbReference type="Gene3D" id="2.160.10.10">
    <property type="entry name" value="Hexapeptide repeat proteins"/>
    <property type="match status" value="1"/>
</dbReference>
<dbReference type="EMBL" id="BSOH01000027">
    <property type="protein sequence ID" value="GLR19375.1"/>
    <property type="molecule type" value="Genomic_DNA"/>
</dbReference>
<dbReference type="GO" id="GO:0103118">
    <property type="term" value="F:UDP-3-O-[(3R)-3-hydroxyacyl]-glucosamine N-acyltransferase activity"/>
    <property type="evidence" value="ECO:0007669"/>
    <property type="project" value="UniProtKB-EC"/>
</dbReference>
<comment type="catalytic activity">
    <reaction evidence="7">
        <text>a UDP-3-O-[(3R)-3-hydroxyacyl]-alpha-D-glucosamine + a (3R)-hydroxyacyl-[ACP] = a UDP-2-N,3-O-bis[(3R)-3-hydroxyacyl]-alpha-D-glucosamine + holo-[ACP] + H(+)</text>
        <dbReference type="Rhea" id="RHEA:53836"/>
        <dbReference type="Rhea" id="RHEA-COMP:9685"/>
        <dbReference type="Rhea" id="RHEA-COMP:9945"/>
        <dbReference type="ChEBI" id="CHEBI:15378"/>
        <dbReference type="ChEBI" id="CHEBI:64479"/>
        <dbReference type="ChEBI" id="CHEBI:78827"/>
        <dbReference type="ChEBI" id="CHEBI:137740"/>
        <dbReference type="ChEBI" id="CHEBI:137748"/>
        <dbReference type="EC" id="2.3.1.191"/>
    </reaction>
</comment>
<comment type="pathway">
    <text evidence="7">Bacterial outer membrane biogenesis; LPS lipid A biosynthesis.</text>
</comment>
<comment type="subunit">
    <text evidence="7">Homotrimer.</text>
</comment>
<dbReference type="InterPro" id="IPR018357">
    <property type="entry name" value="Hexapep_transf_CS"/>
</dbReference>
<dbReference type="Pfam" id="PF00132">
    <property type="entry name" value="Hexapep"/>
    <property type="match status" value="1"/>
</dbReference>
<reference evidence="9" key="1">
    <citation type="journal article" date="2014" name="Int. J. Syst. Evol. Microbiol.">
        <title>Complete genome sequence of Corynebacterium casei LMG S-19264T (=DSM 44701T), isolated from a smear-ripened cheese.</title>
        <authorList>
            <consortium name="US DOE Joint Genome Institute (JGI-PGF)"/>
            <person name="Walter F."/>
            <person name="Albersmeier A."/>
            <person name="Kalinowski J."/>
            <person name="Ruckert C."/>
        </authorList>
    </citation>
    <scope>NUCLEOTIDE SEQUENCE</scope>
    <source>
        <strain evidence="9">NBRC 108769</strain>
    </source>
</reference>
<dbReference type="RefSeq" id="WP_235291923.1">
    <property type="nucleotide sequence ID" value="NZ_BSOH01000027.1"/>
</dbReference>
<organism evidence="9 10">
    <name type="scientific">Portibacter lacus</name>
    <dbReference type="NCBI Taxonomy" id="1099794"/>
    <lineage>
        <taxon>Bacteria</taxon>
        <taxon>Pseudomonadati</taxon>
        <taxon>Bacteroidota</taxon>
        <taxon>Saprospiria</taxon>
        <taxon>Saprospirales</taxon>
        <taxon>Haliscomenobacteraceae</taxon>
        <taxon>Portibacter</taxon>
    </lineage>
</organism>
<feature type="active site" description="Proton acceptor" evidence="7">
    <location>
        <position position="240"/>
    </location>
</feature>
<dbReference type="EC" id="2.3.1.191" evidence="7"/>
<dbReference type="NCBIfam" id="TIGR01853">
    <property type="entry name" value="lipid_A_lpxD"/>
    <property type="match status" value="1"/>
</dbReference>
<keyword evidence="6 7" id="KW-0012">Acyltransferase</keyword>
<dbReference type="GO" id="GO:0016410">
    <property type="term" value="F:N-acyltransferase activity"/>
    <property type="evidence" value="ECO:0007669"/>
    <property type="project" value="InterPro"/>
</dbReference>
<evidence type="ECO:0000259" key="8">
    <source>
        <dbReference type="Pfam" id="PF04613"/>
    </source>
</evidence>
<evidence type="ECO:0000313" key="9">
    <source>
        <dbReference type="EMBL" id="GLR19375.1"/>
    </source>
</evidence>
<dbReference type="GO" id="GO:0009245">
    <property type="term" value="P:lipid A biosynthetic process"/>
    <property type="evidence" value="ECO:0007669"/>
    <property type="project" value="UniProtKB-UniRule"/>
</dbReference>
<keyword evidence="5 7" id="KW-0443">Lipid metabolism</keyword>
<protein>
    <recommendedName>
        <fullName evidence="7">UDP-3-O-acylglucosamine N-acyltransferase</fullName>
        <ecNumber evidence="7">2.3.1.191</ecNumber>
    </recommendedName>
</protein>
<comment type="similarity">
    <text evidence="7">Belongs to the transferase hexapeptide repeat family. LpxD subfamily.</text>
</comment>
<keyword evidence="3 7" id="KW-0808">Transferase</keyword>
<evidence type="ECO:0000256" key="4">
    <source>
        <dbReference type="ARBA" id="ARBA00022737"/>
    </source>
</evidence>
<dbReference type="HAMAP" id="MF_00523">
    <property type="entry name" value="LpxD"/>
    <property type="match status" value="1"/>
</dbReference>
<dbReference type="Proteomes" id="UP001156666">
    <property type="component" value="Unassembled WGS sequence"/>
</dbReference>
<evidence type="ECO:0000256" key="5">
    <source>
        <dbReference type="ARBA" id="ARBA00023098"/>
    </source>
</evidence>